<organism evidence="4 5">
    <name type="scientific">Naumovozyma castellii</name>
    <name type="common">Yeast</name>
    <name type="synonym">Saccharomyces castellii</name>
    <dbReference type="NCBI Taxonomy" id="27288"/>
    <lineage>
        <taxon>Eukaryota</taxon>
        <taxon>Fungi</taxon>
        <taxon>Dikarya</taxon>
        <taxon>Ascomycota</taxon>
        <taxon>Saccharomycotina</taxon>
        <taxon>Saccharomycetes</taxon>
        <taxon>Saccharomycetales</taxon>
        <taxon>Saccharomycetaceae</taxon>
        <taxon>Naumovozyma</taxon>
    </lineage>
</organism>
<dbReference type="GO" id="GO:0009986">
    <property type="term" value="C:cell surface"/>
    <property type="evidence" value="ECO:0007669"/>
    <property type="project" value="TreeGrafter"/>
</dbReference>
<dbReference type="STRING" id="1064592.G0V6I8"/>
<dbReference type="RefSeq" id="XP_003673467.1">
    <property type="nucleotide sequence ID" value="XM_003673419.1"/>
</dbReference>
<protein>
    <submittedName>
        <fullName evidence="4">Uncharacterized protein</fullName>
    </submittedName>
</protein>
<feature type="compositionally biased region" description="Low complexity" evidence="1">
    <location>
        <begin position="610"/>
        <end position="631"/>
    </location>
</feature>
<proteinExistence type="predicted"/>
<feature type="region of interest" description="Disordered" evidence="1">
    <location>
        <begin position="409"/>
        <end position="443"/>
    </location>
</feature>
<dbReference type="OMA" id="PYTASNI"/>
<keyword evidence="2" id="KW-1133">Transmembrane helix</keyword>
<dbReference type="PANTHER" id="PTHR35778:SF1">
    <property type="entry name" value="SIGNALING MUCIN HKR1-RELATED"/>
    <property type="match status" value="1"/>
</dbReference>
<dbReference type="InParanoid" id="G0V6I8"/>
<feature type="compositionally biased region" description="Low complexity" evidence="1">
    <location>
        <begin position="434"/>
        <end position="443"/>
    </location>
</feature>
<dbReference type="EMBL" id="HE576752">
    <property type="protein sequence ID" value="CCC67081.1"/>
    <property type="molecule type" value="Genomic_DNA"/>
</dbReference>
<evidence type="ECO:0000313" key="4">
    <source>
        <dbReference type="EMBL" id="CCC67081.1"/>
    </source>
</evidence>
<keyword evidence="2" id="KW-0472">Membrane</keyword>
<evidence type="ECO:0000256" key="3">
    <source>
        <dbReference type="SAM" id="SignalP"/>
    </source>
</evidence>
<gene>
    <name evidence="4" type="primary">NCAS0A05230</name>
    <name evidence="4" type="ordered locus">NCAS_0A05230</name>
</gene>
<accession>G0V6I8</accession>
<dbReference type="InterPro" id="IPR039295">
    <property type="entry name" value="MSB2"/>
</dbReference>
<feature type="compositionally biased region" description="Polar residues" evidence="1">
    <location>
        <begin position="658"/>
        <end position="668"/>
    </location>
</feature>
<dbReference type="GO" id="GO:0031505">
    <property type="term" value="P:fungal-type cell wall organization"/>
    <property type="evidence" value="ECO:0007669"/>
    <property type="project" value="TreeGrafter"/>
</dbReference>
<dbReference type="GO" id="GO:0007232">
    <property type="term" value="P:osmosensory signaling pathway via Sho1 osmosensor"/>
    <property type="evidence" value="ECO:0007669"/>
    <property type="project" value="InterPro"/>
</dbReference>
<feature type="chain" id="PRO_5003410818" evidence="3">
    <location>
        <begin position="20"/>
        <end position="785"/>
    </location>
</feature>
<dbReference type="GeneID" id="96900565"/>
<feature type="region of interest" description="Disordered" evidence="1">
    <location>
        <begin position="610"/>
        <end position="668"/>
    </location>
</feature>
<evidence type="ECO:0000313" key="5">
    <source>
        <dbReference type="Proteomes" id="UP000001640"/>
    </source>
</evidence>
<evidence type="ECO:0000256" key="1">
    <source>
        <dbReference type="SAM" id="MobiDB-lite"/>
    </source>
</evidence>
<dbReference type="GO" id="GO:0000282">
    <property type="term" value="P:cellular bud site selection"/>
    <property type="evidence" value="ECO:0007669"/>
    <property type="project" value="TreeGrafter"/>
</dbReference>
<name>G0V6I8_NAUCA</name>
<feature type="region of interest" description="Disordered" evidence="1">
    <location>
        <begin position="211"/>
        <end position="231"/>
    </location>
</feature>
<dbReference type="AlphaFoldDB" id="G0V6I8"/>
<keyword evidence="2" id="KW-0812">Transmembrane</keyword>
<dbReference type="HOGENOM" id="CLU_310141_0_0_1"/>
<feature type="compositionally biased region" description="Polar residues" evidence="1">
    <location>
        <begin position="409"/>
        <end position="423"/>
    </location>
</feature>
<dbReference type="GO" id="GO:0030427">
    <property type="term" value="C:site of polarized growth"/>
    <property type="evidence" value="ECO:0007669"/>
    <property type="project" value="TreeGrafter"/>
</dbReference>
<feature type="transmembrane region" description="Helical" evidence="2">
    <location>
        <begin position="674"/>
        <end position="700"/>
    </location>
</feature>
<dbReference type="Proteomes" id="UP000001640">
    <property type="component" value="Chromosome 1"/>
</dbReference>
<sequence length="785" mass="81486">MLTILPIIYILSIFSLVKAAPLFNNGSSAFTSFSVVSPSMVSIPAPEISISSKDKQQLSDTTSQDSTSVVQPVYTSLFDSSFVSAISTPTFTPTFSIPSVSSDISAISDTVSTEKTTQSIVSTNQASVSQTSSTVSEAQSVVSTPTISSVPVSSVVPTSSSTVSAIEDPNVSSTLLSVISTPPVSTSVSAVVSEKPSQVVSNTDVLVSTLTTSSTPPASASNPPVSVSTPPVSVSTPDVSVSAPVSNAASTVIAPPSSTSTPVVSSVPIPQISTQETPVSGVASTTLSNIVPSSVATDTNTFPISSIITPSVAASSVQSNTDILQPVSTISTLPNTVSGISSVTTNDVPTQSQITVPSSIPNTLPVTPSSVEAVTSTPTRNTPTFVSISSTATVAAPISDISTGPVSAPVSTQISAPPSQITPDQPKLPTVTPSSISSRTRRASSSTADNWWIPTQLITASTQVTGSAMVSSAATKTLPQVIGAATSVPTPEGYTVITIGFKEALNYEFIVSSPKSSAQIFSFLPYVLNTPFDDIYDNITVSRLVPLQKKDIGYFITVAEVLFPESAIANLSVYIKDTNSSLYTKNDDALRSLALLIDPSIPLTGLVTSANSADTSSSSSSTDSSSSSSKGNSDHKSGSTSEDDDSSSEDMGTLEYSGKSSSNPTGSIKNKKTLVPLVVCTVGGGILYICLMTFIVRFFVRRHRERQVAIKFPDDSSSSSSEFNNEKKDTNRQSITASMKINMWMDHSESNNEGGLYSSDVPAKKSMIKISKPIATQNSLGWNDV</sequence>
<reference key="2">
    <citation type="submission" date="2011-08" db="EMBL/GenBank/DDBJ databases">
        <title>Genome sequence of Naumovozyma castellii.</title>
        <authorList>
            <person name="Gordon J.L."/>
            <person name="Armisen D."/>
            <person name="Proux-Wera E."/>
            <person name="OhEigeartaigh S.S."/>
            <person name="Byrne K.P."/>
            <person name="Wolfe K.H."/>
        </authorList>
    </citation>
    <scope>NUCLEOTIDE SEQUENCE</scope>
    <source>
        <strain>Type strain:CBS 4309</strain>
    </source>
</reference>
<dbReference type="GO" id="GO:0005886">
    <property type="term" value="C:plasma membrane"/>
    <property type="evidence" value="ECO:0007669"/>
    <property type="project" value="InterPro"/>
</dbReference>
<dbReference type="GO" id="GO:0001402">
    <property type="term" value="P:signal transduction involved in filamentous growth"/>
    <property type="evidence" value="ECO:0007669"/>
    <property type="project" value="TreeGrafter"/>
</dbReference>
<dbReference type="KEGG" id="ncs:NCAS_0A05230"/>
<dbReference type="PANTHER" id="PTHR35778">
    <property type="entry name" value="SIGNALING MUCIN HKR1-RELATED"/>
    <property type="match status" value="1"/>
</dbReference>
<dbReference type="eggNOG" id="ENOG502QW7T">
    <property type="taxonomic scope" value="Eukaryota"/>
</dbReference>
<evidence type="ECO:0000256" key="2">
    <source>
        <dbReference type="SAM" id="Phobius"/>
    </source>
</evidence>
<reference evidence="4 5" key="1">
    <citation type="journal article" date="2011" name="Proc. Natl. Acad. Sci. U.S.A.">
        <title>Evolutionary erosion of yeast sex chromosomes by mating-type switching accidents.</title>
        <authorList>
            <person name="Gordon J.L."/>
            <person name="Armisen D."/>
            <person name="Proux-Wera E."/>
            <person name="Oheigeartaigh S.S."/>
            <person name="Byrne K.P."/>
            <person name="Wolfe K.H."/>
        </authorList>
    </citation>
    <scope>NUCLEOTIDE SEQUENCE [LARGE SCALE GENOMIC DNA]</scope>
    <source>
        <strain evidence="5">ATCC 76901 / BCRC 22586 / CBS 4309 / NBRC 1992 / NRRL Y-12630</strain>
    </source>
</reference>
<keyword evidence="3" id="KW-0732">Signal</keyword>
<dbReference type="GO" id="GO:0006972">
    <property type="term" value="P:hyperosmotic response"/>
    <property type="evidence" value="ECO:0007669"/>
    <property type="project" value="TreeGrafter"/>
</dbReference>
<dbReference type="OrthoDB" id="3366093at2759"/>
<dbReference type="GO" id="GO:0005576">
    <property type="term" value="C:extracellular region"/>
    <property type="evidence" value="ECO:0007669"/>
    <property type="project" value="TreeGrafter"/>
</dbReference>
<keyword evidence="5" id="KW-1185">Reference proteome</keyword>
<dbReference type="GO" id="GO:0005034">
    <property type="term" value="F:osmosensor activity"/>
    <property type="evidence" value="ECO:0007669"/>
    <property type="project" value="InterPro"/>
</dbReference>
<feature type="signal peptide" evidence="3">
    <location>
        <begin position="1"/>
        <end position="19"/>
    </location>
</feature>